<dbReference type="Pfam" id="PF08448">
    <property type="entry name" value="PAS_4"/>
    <property type="match status" value="1"/>
</dbReference>
<dbReference type="SUPFAM" id="SSF55785">
    <property type="entry name" value="PYP-like sensor domain (PAS domain)"/>
    <property type="match status" value="1"/>
</dbReference>
<organism evidence="5 6">
    <name type="scientific">Janthinobacterium fluminis</name>
    <dbReference type="NCBI Taxonomy" id="2987524"/>
    <lineage>
        <taxon>Bacteria</taxon>
        <taxon>Pseudomonadati</taxon>
        <taxon>Pseudomonadota</taxon>
        <taxon>Betaproteobacteria</taxon>
        <taxon>Burkholderiales</taxon>
        <taxon>Oxalobacteraceae</taxon>
        <taxon>Janthinobacterium</taxon>
    </lineage>
</organism>
<keyword evidence="3" id="KW-0804">Transcription</keyword>
<feature type="domain" description="HTH araC/xylS-type" evidence="4">
    <location>
        <begin position="158"/>
        <end position="255"/>
    </location>
</feature>
<dbReference type="RefSeq" id="WP_273669819.1">
    <property type="nucleotide sequence ID" value="NZ_JAQQXR010000002.1"/>
</dbReference>
<proteinExistence type="predicted"/>
<dbReference type="InterPro" id="IPR020449">
    <property type="entry name" value="Tscrpt_reg_AraC-type_HTH"/>
</dbReference>
<reference evidence="5 6" key="1">
    <citation type="submission" date="2022-10" db="EMBL/GenBank/DDBJ databases">
        <title>Janthinobacterium sp. hw3 Genome sequencing.</title>
        <authorList>
            <person name="Park S."/>
        </authorList>
    </citation>
    <scope>NUCLEOTIDE SEQUENCE [LARGE SCALE GENOMIC DNA]</scope>
    <source>
        <strain evidence="6">hw3</strain>
    </source>
</reference>
<comment type="caution">
    <text evidence="5">The sequence shown here is derived from an EMBL/GenBank/DDBJ whole genome shotgun (WGS) entry which is preliminary data.</text>
</comment>
<dbReference type="InterPro" id="IPR050204">
    <property type="entry name" value="AraC_XylS_family_regulators"/>
</dbReference>
<protein>
    <submittedName>
        <fullName evidence="5">AraC family transcriptional regulator</fullName>
    </submittedName>
</protein>
<dbReference type="InterPro" id="IPR018060">
    <property type="entry name" value="HTH_AraC"/>
</dbReference>
<evidence type="ECO:0000256" key="2">
    <source>
        <dbReference type="ARBA" id="ARBA00023125"/>
    </source>
</evidence>
<dbReference type="PROSITE" id="PS00041">
    <property type="entry name" value="HTH_ARAC_FAMILY_1"/>
    <property type="match status" value="1"/>
</dbReference>
<evidence type="ECO:0000256" key="1">
    <source>
        <dbReference type="ARBA" id="ARBA00023015"/>
    </source>
</evidence>
<keyword evidence="2" id="KW-0238">DNA-binding</keyword>
<dbReference type="PANTHER" id="PTHR46796:SF13">
    <property type="entry name" value="HTH-TYPE TRANSCRIPTIONAL ACTIVATOR RHAS"/>
    <property type="match status" value="1"/>
</dbReference>
<dbReference type="Pfam" id="PF12833">
    <property type="entry name" value="HTH_18"/>
    <property type="match status" value="1"/>
</dbReference>
<evidence type="ECO:0000313" key="5">
    <source>
        <dbReference type="EMBL" id="MDC8757132.1"/>
    </source>
</evidence>
<dbReference type="PRINTS" id="PR00032">
    <property type="entry name" value="HTHARAC"/>
</dbReference>
<dbReference type="PROSITE" id="PS01124">
    <property type="entry name" value="HTH_ARAC_FAMILY_2"/>
    <property type="match status" value="1"/>
</dbReference>
<keyword evidence="1" id="KW-0805">Transcription regulation</keyword>
<accession>A0ABT5JWM0</accession>
<dbReference type="InterPro" id="IPR013656">
    <property type="entry name" value="PAS_4"/>
</dbReference>
<dbReference type="SUPFAM" id="SSF46689">
    <property type="entry name" value="Homeodomain-like"/>
    <property type="match status" value="2"/>
</dbReference>
<gene>
    <name evidence="5" type="ORF">OIK44_05960</name>
</gene>
<dbReference type="SMART" id="SM00342">
    <property type="entry name" value="HTH_ARAC"/>
    <property type="match status" value="1"/>
</dbReference>
<dbReference type="InterPro" id="IPR035965">
    <property type="entry name" value="PAS-like_dom_sf"/>
</dbReference>
<dbReference type="Gene3D" id="1.10.10.60">
    <property type="entry name" value="Homeodomain-like"/>
    <property type="match status" value="2"/>
</dbReference>
<dbReference type="InterPro" id="IPR018062">
    <property type="entry name" value="HTH_AraC-typ_CS"/>
</dbReference>
<dbReference type="PANTHER" id="PTHR46796">
    <property type="entry name" value="HTH-TYPE TRANSCRIPTIONAL ACTIVATOR RHAS-RELATED"/>
    <property type="match status" value="1"/>
</dbReference>
<name>A0ABT5JWM0_9BURK</name>
<evidence type="ECO:0000313" key="6">
    <source>
        <dbReference type="Proteomes" id="UP001221208"/>
    </source>
</evidence>
<dbReference type="InterPro" id="IPR009057">
    <property type="entry name" value="Homeodomain-like_sf"/>
</dbReference>
<sequence>MTQTTPTEPADASGRDTPRRRLAALIDDVFFTEPLFDLLPDVVFFVKDLQGRYVVVNQTLANRCGLRDKAALLGRRAADVFPAAYAGNYHEQDQSILAGGPDIRDRLELHLYPDRDPGWCMTQKMALRDHSGRIVGLSGISRDLNMPDKAHPVYGRISAAADHIRDNYEQAIQLSDLARIAGLSASQIERYFQRIFHLTPRQMIIKTRLDAATALLAGRQNITDIAIACGYHDHSAFTRQFKEKVGLTPSDYRAQKTCKHPWGQV</sequence>
<evidence type="ECO:0000256" key="3">
    <source>
        <dbReference type="ARBA" id="ARBA00023163"/>
    </source>
</evidence>
<evidence type="ECO:0000259" key="4">
    <source>
        <dbReference type="PROSITE" id="PS01124"/>
    </source>
</evidence>
<dbReference type="Proteomes" id="UP001221208">
    <property type="component" value="Unassembled WGS sequence"/>
</dbReference>
<dbReference type="Gene3D" id="3.30.450.20">
    <property type="entry name" value="PAS domain"/>
    <property type="match status" value="1"/>
</dbReference>
<keyword evidence="6" id="KW-1185">Reference proteome</keyword>
<dbReference type="EMBL" id="JAQQXR010000002">
    <property type="protein sequence ID" value="MDC8757132.1"/>
    <property type="molecule type" value="Genomic_DNA"/>
</dbReference>